<gene>
    <name evidence="2" type="ORF">PARMNEM_LOCUS6620</name>
</gene>
<evidence type="ECO:0000313" key="3">
    <source>
        <dbReference type="Proteomes" id="UP001314205"/>
    </source>
</evidence>
<organism evidence="2 3">
    <name type="scientific">Parnassius mnemosyne</name>
    <name type="common">clouded apollo</name>
    <dbReference type="NCBI Taxonomy" id="213953"/>
    <lineage>
        <taxon>Eukaryota</taxon>
        <taxon>Metazoa</taxon>
        <taxon>Ecdysozoa</taxon>
        <taxon>Arthropoda</taxon>
        <taxon>Hexapoda</taxon>
        <taxon>Insecta</taxon>
        <taxon>Pterygota</taxon>
        <taxon>Neoptera</taxon>
        <taxon>Endopterygota</taxon>
        <taxon>Lepidoptera</taxon>
        <taxon>Glossata</taxon>
        <taxon>Ditrysia</taxon>
        <taxon>Papilionoidea</taxon>
        <taxon>Papilionidae</taxon>
        <taxon>Parnassiinae</taxon>
        <taxon>Parnassini</taxon>
        <taxon>Parnassius</taxon>
        <taxon>Driopa</taxon>
    </lineage>
</organism>
<dbReference type="InterPro" id="IPR010562">
    <property type="entry name" value="Haemolymph_juvenile_hormone-bd"/>
</dbReference>
<proteinExistence type="predicted"/>
<dbReference type="PANTHER" id="PTHR11008">
    <property type="entry name" value="PROTEIN TAKEOUT-LIKE PROTEIN"/>
    <property type="match status" value="1"/>
</dbReference>
<feature type="chain" id="PRO_5043359579" evidence="1">
    <location>
        <begin position="19"/>
        <end position="239"/>
    </location>
</feature>
<dbReference type="Proteomes" id="UP001314205">
    <property type="component" value="Unassembled WGS sequence"/>
</dbReference>
<evidence type="ECO:0000256" key="1">
    <source>
        <dbReference type="SAM" id="SignalP"/>
    </source>
</evidence>
<keyword evidence="3" id="KW-1185">Reference proteome</keyword>
<dbReference type="GO" id="GO:0005615">
    <property type="term" value="C:extracellular space"/>
    <property type="evidence" value="ECO:0007669"/>
    <property type="project" value="TreeGrafter"/>
</dbReference>
<keyword evidence="1" id="KW-0732">Signal</keyword>
<name>A0AAV1KS01_9NEOP</name>
<evidence type="ECO:0000313" key="2">
    <source>
        <dbReference type="EMBL" id="CAK1585555.1"/>
    </source>
</evidence>
<reference evidence="2 3" key="1">
    <citation type="submission" date="2023-11" db="EMBL/GenBank/DDBJ databases">
        <authorList>
            <person name="Hedman E."/>
            <person name="Englund M."/>
            <person name="Stromberg M."/>
            <person name="Nyberg Akerstrom W."/>
            <person name="Nylinder S."/>
            <person name="Jareborg N."/>
            <person name="Kallberg Y."/>
            <person name="Kronander E."/>
        </authorList>
    </citation>
    <scope>NUCLEOTIDE SEQUENCE [LARGE SCALE GENOMIC DNA]</scope>
</reference>
<comment type="caution">
    <text evidence="2">The sequence shown here is derived from an EMBL/GenBank/DDBJ whole genome shotgun (WGS) entry which is preliminary data.</text>
</comment>
<dbReference type="Pfam" id="PF06585">
    <property type="entry name" value="JHBP"/>
    <property type="match status" value="1"/>
</dbReference>
<dbReference type="EMBL" id="CAVLGL010000079">
    <property type="protein sequence ID" value="CAK1585555.1"/>
    <property type="molecule type" value="Genomic_DNA"/>
</dbReference>
<dbReference type="AlphaFoldDB" id="A0AAV1KS01"/>
<dbReference type="SMART" id="SM00700">
    <property type="entry name" value="JHBP"/>
    <property type="match status" value="1"/>
</dbReference>
<sequence>MYYLSLVFLTYLLSESSGAIAPFIKPCKSDDTECLIASTQNAIPYLGKGIPELGVPPGDSLTFKEINADQGELKLTFRDLKLVGTSKCQVINVKRDVEKSTISIEIDCPLLITGLYKLDGKLLFIPAQGDGNIELMTDKAKIFATLKYKTINGNNGQKHWKITGYDYSYDLVERVYIKLDNLFNGDEARAKPILDILNNSWKELIGEIGGPIIKELIAKAVDSIKKLLIVVPISELEIS</sequence>
<accession>A0AAV1KS01</accession>
<protein>
    <submittedName>
        <fullName evidence="2">Uncharacterized protein</fullName>
    </submittedName>
</protein>
<dbReference type="Gene3D" id="3.15.10.30">
    <property type="entry name" value="Haemolymph juvenile hormone binding protein"/>
    <property type="match status" value="1"/>
</dbReference>
<feature type="signal peptide" evidence="1">
    <location>
        <begin position="1"/>
        <end position="18"/>
    </location>
</feature>
<dbReference type="InterPro" id="IPR038606">
    <property type="entry name" value="To_sf"/>
</dbReference>
<dbReference type="PANTHER" id="PTHR11008:SF32">
    <property type="entry name" value="CIRCADIAN CLOCK-CONTROLLED PROTEIN DAYWAKE-RELATED"/>
    <property type="match status" value="1"/>
</dbReference>